<protein>
    <recommendedName>
        <fullName evidence="2">Rhodanese domain-containing protein</fullName>
    </recommendedName>
</protein>
<dbReference type="EMBL" id="MN740497">
    <property type="protein sequence ID" value="QHU29848.1"/>
    <property type="molecule type" value="Genomic_DNA"/>
</dbReference>
<dbReference type="SMART" id="SM00450">
    <property type="entry name" value="RHOD"/>
    <property type="match status" value="1"/>
</dbReference>
<evidence type="ECO:0000256" key="1">
    <source>
        <dbReference type="SAM" id="Phobius"/>
    </source>
</evidence>
<dbReference type="InterPro" id="IPR050229">
    <property type="entry name" value="GlpE_sulfurtransferase"/>
</dbReference>
<dbReference type="PANTHER" id="PTHR43031:SF16">
    <property type="entry name" value="OXIDOREDUCTASE"/>
    <property type="match status" value="1"/>
</dbReference>
<feature type="domain" description="Rhodanese" evidence="2">
    <location>
        <begin position="58"/>
        <end position="133"/>
    </location>
</feature>
<accession>A0A6C0LIZ9</accession>
<dbReference type="SUPFAM" id="SSF52821">
    <property type="entry name" value="Rhodanese/Cell cycle control phosphatase"/>
    <property type="match status" value="1"/>
</dbReference>
<dbReference type="CDD" id="cd00158">
    <property type="entry name" value="RHOD"/>
    <property type="match status" value="1"/>
</dbReference>
<dbReference type="Gene3D" id="3.40.250.10">
    <property type="entry name" value="Rhodanese-like domain"/>
    <property type="match status" value="1"/>
</dbReference>
<evidence type="ECO:0000313" key="3">
    <source>
        <dbReference type="EMBL" id="QHU29848.1"/>
    </source>
</evidence>
<sequence length="137" mass="15636">MLKKILVVFMNDTTFYMYTGFSGILYSLYAASRYYSLSGIRLISSESAKEKIKRGIITQIIDVRSDLEWKIGHYSLAAHIPVTTISLKTLQNNNIFFNDGILVYCNTGQRARYASEIIAKLGYKKVYYIDGKYSSLV</sequence>
<dbReference type="PANTHER" id="PTHR43031">
    <property type="entry name" value="FAD-DEPENDENT OXIDOREDUCTASE"/>
    <property type="match status" value="1"/>
</dbReference>
<feature type="transmembrane region" description="Helical" evidence="1">
    <location>
        <begin position="15"/>
        <end position="35"/>
    </location>
</feature>
<keyword evidence="1" id="KW-0472">Membrane</keyword>
<dbReference type="InterPro" id="IPR036873">
    <property type="entry name" value="Rhodanese-like_dom_sf"/>
</dbReference>
<keyword evidence="1" id="KW-1133">Transmembrane helix</keyword>
<name>A0A6C0LIZ9_9ZZZZ</name>
<organism evidence="3">
    <name type="scientific">viral metagenome</name>
    <dbReference type="NCBI Taxonomy" id="1070528"/>
    <lineage>
        <taxon>unclassified sequences</taxon>
        <taxon>metagenomes</taxon>
        <taxon>organismal metagenomes</taxon>
    </lineage>
</organism>
<dbReference type="PROSITE" id="PS50206">
    <property type="entry name" value="RHODANESE_3"/>
    <property type="match status" value="1"/>
</dbReference>
<dbReference type="AlphaFoldDB" id="A0A6C0LIZ9"/>
<proteinExistence type="predicted"/>
<keyword evidence="1" id="KW-0812">Transmembrane</keyword>
<dbReference type="Pfam" id="PF00581">
    <property type="entry name" value="Rhodanese"/>
    <property type="match status" value="1"/>
</dbReference>
<dbReference type="InterPro" id="IPR001763">
    <property type="entry name" value="Rhodanese-like_dom"/>
</dbReference>
<reference evidence="3" key="1">
    <citation type="journal article" date="2020" name="Nature">
        <title>Giant virus diversity and host interactions through global metagenomics.</title>
        <authorList>
            <person name="Schulz F."/>
            <person name="Roux S."/>
            <person name="Paez-Espino D."/>
            <person name="Jungbluth S."/>
            <person name="Walsh D.A."/>
            <person name="Denef V.J."/>
            <person name="McMahon K.D."/>
            <person name="Konstantinidis K.T."/>
            <person name="Eloe-Fadrosh E.A."/>
            <person name="Kyrpides N.C."/>
            <person name="Woyke T."/>
        </authorList>
    </citation>
    <scope>NUCLEOTIDE SEQUENCE</scope>
    <source>
        <strain evidence="3">GVMAG-M-3300027810-10</strain>
    </source>
</reference>
<evidence type="ECO:0000259" key="2">
    <source>
        <dbReference type="PROSITE" id="PS50206"/>
    </source>
</evidence>